<sequence length="209" mass="21572">MTRPVVALALVAVVALAGCSGGPSRVVAAGSPAAVDTNALDGTGYEYVGTTNRTLNTTVQSVISGDVQLDAERPVTATTPIATYRRGTDSGPALLLVATAPAVRPVENQPTVRNPLDTLSTADLVGYLQSTYAVESLTRGENATVRLLGNETVARTDTGVATYDGKSTRVVVTVASVRDGDEFVTVVAVAPRSVADHERVKRVVAGVTH</sequence>
<reference evidence="1" key="2">
    <citation type="submission" date="2020-09" db="EMBL/GenBank/DDBJ databases">
        <authorList>
            <person name="Sun Q."/>
            <person name="Ohkuma M."/>
        </authorList>
    </citation>
    <scope>NUCLEOTIDE SEQUENCE</scope>
    <source>
        <strain evidence="1">JCM 17820</strain>
    </source>
</reference>
<accession>A0A830GI94</accession>
<dbReference type="InterPro" id="IPR045396">
    <property type="entry name" value="DUF6517"/>
</dbReference>
<evidence type="ECO:0000313" key="2">
    <source>
        <dbReference type="Proteomes" id="UP000605784"/>
    </source>
</evidence>
<evidence type="ECO:0000313" key="1">
    <source>
        <dbReference type="EMBL" id="GGN85187.1"/>
    </source>
</evidence>
<dbReference type="RefSeq" id="WP_188993617.1">
    <property type="nucleotide sequence ID" value="NZ_BMOU01000001.1"/>
</dbReference>
<gene>
    <name evidence="1" type="ORF">GCM10009030_01380</name>
</gene>
<proteinExistence type="predicted"/>
<protein>
    <submittedName>
        <fullName evidence="1">Uncharacterized protein</fullName>
    </submittedName>
</protein>
<dbReference type="Pfam" id="PF20127">
    <property type="entry name" value="DUF6517"/>
    <property type="match status" value="1"/>
</dbReference>
<organism evidence="1 2">
    <name type="scientific">Haloarcula pellucida</name>
    <dbReference type="NCBI Taxonomy" id="1427151"/>
    <lineage>
        <taxon>Archaea</taxon>
        <taxon>Methanobacteriati</taxon>
        <taxon>Methanobacteriota</taxon>
        <taxon>Stenosarchaea group</taxon>
        <taxon>Halobacteria</taxon>
        <taxon>Halobacteriales</taxon>
        <taxon>Haloarculaceae</taxon>
        <taxon>Haloarcula</taxon>
    </lineage>
</organism>
<dbReference type="EMBL" id="BMOU01000001">
    <property type="protein sequence ID" value="GGN85187.1"/>
    <property type="molecule type" value="Genomic_DNA"/>
</dbReference>
<reference evidence="1" key="1">
    <citation type="journal article" date="2014" name="Int. J. Syst. Evol. Microbiol.">
        <title>Complete genome sequence of Corynebacterium casei LMG S-19264T (=DSM 44701T), isolated from a smear-ripened cheese.</title>
        <authorList>
            <consortium name="US DOE Joint Genome Institute (JGI-PGF)"/>
            <person name="Walter F."/>
            <person name="Albersmeier A."/>
            <person name="Kalinowski J."/>
            <person name="Ruckert C."/>
        </authorList>
    </citation>
    <scope>NUCLEOTIDE SEQUENCE</scope>
    <source>
        <strain evidence="1">JCM 17820</strain>
    </source>
</reference>
<comment type="caution">
    <text evidence="1">The sequence shown here is derived from an EMBL/GenBank/DDBJ whole genome shotgun (WGS) entry which is preliminary data.</text>
</comment>
<dbReference type="AlphaFoldDB" id="A0A830GI94"/>
<name>A0A830GI94_9EURY</name>
<dbReference type="PROSITE" id="PS51257">
    <property type="entry name" value="PROKAR_LIPOPROTEIN"/>
    <property type="match status" value="1"/>
</dbReference>
<dbReference type="Proteomes" id="UP000605784">
    <property type="component" value="Unassembled WGS sequence"/>
</dbReference>
<keyword evidence="2" id="KW-1185">Reference proteome</keyword>